<dbReference type="RefSeq" id="WP_052438695.1">
    <property type="nucleotide sequence ID" value="NZ_BBPN01000013.1"/>
</dbReference>
<dbReference type="PANTHER" id="PTHR36509:SF2">
    <property type="entry name" value="BLL3101 PROTEIN"/>
    <property type="match status" value="1"/>
</dbReference>
<dbReference type="AlphaFoldDB" id="A0A1H7PLV2"/>
<dbReference type="eggNOG" id="COG5361">
    <property type="taxonomic scope" value="Bacteria"/>
</dbReference>
<sequence>MTAEAYPDALLTTVVAPGLLADGQEADAYHLGLSAYLWGYPLVRMERVCREYTDVPTPRPTTSYRNPLNTIGWATELATPDAHDMPTANADTLYMSAVVDLTVPYLLQVPDTQDRYYVIDVFTMYQELQHYIGRRTTGTGAGRYVLVPPGWTGPLPADAVRLDVTTRKVWLWGRIRVSAGEDLAEVHALQSRFTLTPSGNAPADGGLAPLPDITGDPLGFYTHLGAALAANPVYPTDQALVAQFTRIGLTPEGFSPSGLTDRQRAALARALADGPAAAQAGFAATAEIRNGWTWVVGMDAFGFDYPRRAVVSGPYLGGNGEREAMYPGGFVDDRGEILDGRHAYRVTFAGPPPVDAFWSLTLYRAADKMLVDNELDRYKVGTDTPGLAVGPDGGITIAVQHARPTDDSLWLPAPAEPFYLILRLYQPTRAILDGTWPLPTITRVE</sequence>
<evidence type="ECO:0000313" key="4">
    <source>
        <dbReference type="Proteomes" id="UP000183015"/>
    </source>
</evidence>
<dbReference type="EMBL" id="FOAZ01000008">
    <property type="protein sequence ID" value="SEL36245.1"/>
    <property type="molecule type" value="Genomic_DNA"/>
</dbReference>
<proteinExistence type="predicted"/>
<dbReference type="Gene3D" id="2.60.120.600">
    <property type="entry name" value="Domain of unknown function DUF1214, C-terminal domain"/>
    <property type="match status" value="1"/>
</dbReference>
<evidence type="ECO:0000313" key="3">
    <source>
        <dbReference type="EMBL" id="SEL36245.1"/>
    </source>
</evidence>
<dbReference type="InterPro" id="IPR037050">
    <property type="entry name" value="DUF1254_sf"/>
</dbReference>
<dbReference type="OrthoDB" id="40820at2"/>
<dbReference type="InterPro" id="IPR010679">
    <property type="entry name" value="DUF1254"/>
</dbReference>
<dbReference type="InterPro" id="IPR037049">
    <property type="entry name" value="DUF1214_C_sf"/>
</dbReference>
<dbReference type="PANTHER" id="PTHR36509">
    <property type="entry name" value="BLL3101 PROTEIN"/>
    <property type="match status" value="1"/>
</dbReference>
<protein>
    <submittedName>
        <fullName evidence="3">Uncharacterized conserved protein</fullName>
    </submittedName>
</protein>
<dbReference type="STRING" id="235985.SAMN05414137_1082"/>
<dbReference type="Gene3D" id="2.60.40.1610">
    <property type="entry name" value="Domain of unknown function DUF1254"/>
    <property type="match status" value="1"/>
</dbReference>
<dbReference type="Pfam" id="PF06742">
    <property type="entry name" value="DUF1214"/>
    <property type="match status" value="1"/>
</dbReference>
<name>A0A1H7PLV2_STRJI</name>
<keyword evidence="4" id="KW-1185">Reference proteome</keyword>
<evidence type="ECO:0000259" key="1">
    <source>
        <dbReference type="Pfam" id="PF06742"/>
    </source>
</evidence>
<organism evidence="3 4">
    <name type="scientific">Streptacidiphilus jiangxiensis</name>
    <dbReference type="NCBI Taxonomy" id="235985"/>
    <lineage>
        <taxon>Bacteria</taxon>
        <taxon>Bacillati</taxon>
        <taxon>Actinomycetota</taxon>
        <taxon>Actinomycetes</taxon>
        <taxon>Kitasatosporales</taxon>
        <taxon>Streptomycetaceae</taxon>
        <taxon>Streptacidiphilus</taxon>
    </lineage>
</organism>
<feature type="domain" description="DUF1214" evidence="1">
    <location>
        <begin position="323"/>
        <end position="428"/>
    </location>
</feature>
<evidence type="ECO:0000259" key="2">
    <source>
        <dbReference type="Pfam" id="PF06863"/>
    </source>
</evidence>
<accession>A0A1H7PLV2</accession>
<dbReference type="SUPFAM" id="SSF160935">
    <property type="entry name" value="VPA0735-like"/>
    <property type="match status" value="1"/>
</dbReference>
<dbReference type="Pfam" id="PF06863">
    <property type="entry name" value="DUF1254"/>
    <property type="match status" value="1"/>
</dbReference>
<gene>
    <name evidence="3" type="ORF">SAMN05414137_1082</name>
</gene>
<dbReference type="InterPro" id="IPR010621">
    <property type="entry name" value="DUF1214"/>
</dbReference>
<reference evidence="4" key="1">
    <citation type="submission" date="2016-10" db="EMBL/GenBank/DDBJ databases">
        <authorList>
            <person name="Varghese N."/>
        </authorList>
    </citation>
    <scope>NUCLEOTIDE SEQUENCE [LARGE SCALE GENOMIC DNA]</scope>
    <source>
        <strain evidence="4">DSM 45096 / BCRC 16803 / CGMCC 4.1857 / CIP 109030 / JCM 12277 / KCTC 19219 / NBRC 100920 / 33214</strain>
    </source>
</reference>
<feature type="domain" description="DUF1254" evidence="2">
    <location>
        <begin position="69"/>
        <end position="197"/>
    </location>
</feature>
<dbReference type="Proteomes" id="UP000183015">
    <property type="component" value="Unassembled WGS sequence"/>
</dbReference>